<gene>
    <name evidence="3" type="ORF">PHATRDRAFT_36180</name>
</gene>
<dbReference type="AlphaFoldDB" id="B7G0L7"/>
<reference evidence="3 4" key="1">
    <citation type="journal article" date="2008" name="Nature">
        <title>The Phaeodactylum genome reveals the evolutionary history of diatom genomes.</title>
        <authorList>
            <person name="Bowler C."/>
            <person name="Allen A.E."/>
            <person name="Badger J.H."/>
            <person name="Grimwood J."/>
            <person name="Jabbari K."/>
            <person name="Kuo A."/>
            <person name="Maheswari U."/>
            <person name="Martens C."/>
            <person name="Maumus F."/>
            <person name="Otillar R.P."/>
            <person name="Rayko E."/>
            <person name="Salamov A."/>
            <person name="Vandepoele K."/>
            <person name="Beszteri B."/>
            <person name="Gruber A."/>
            <person name="Heijde M."/>
            <person name="Katinka M."/>
            <person name="Mock T."/>
            <person name="Valentin K."/>
            <person name="Verret F."/>
            <person name="Berges J.A."/>
            <person name="Brownlee C."/>
            <person name="Cadoret J.P."/>
            <person name="Chiovitti A."/>
            <person name="Choi C.J."/>
            <person name="Coesel S."/>
            <person name="De Martino A."/>
            <person name="Detter J.C."/>
            <person name="Durkin C."/>
            <person name="Falciatore A."/>
            <person name="Fournet J."/>
            <person name="Haruta M."/>
            <person name="Huysman M.J."/>
            <person name="Jenkins B.D."/>
            <person name="Jiroutova K."/>
            <person name="Jorgensen R.E."/>
            <person name="Joubert Y."/>
            <person name="Kaplan A."/>
            <person name="Kroger N."/>
            <person name="Kroth P.G."/>
            <person name="La Roche J."/>
            <person name="Lindquist E."/>
            <person name="Lommer M."/>
            <person name="Martin-Jezequel V."/>
            <person name="Lopez P.J."/>
            <person name="Lucas S."/>
            <person name="Mangogna M."/>
            <person name="McGinnis K."/>
            <person name="Medlin L.K."/>
            <person name="Montsant A."/>
            <person name="Oudot-Le Secq M.P."/>
            <person name="Napoli C."/>
            <person name="Obornik M."/>
            <person name="Parker M.S."/>
            <person name="Petit J.L."/>
            <person name="Porcel B.M."/>
            <person name="Poulsen N."/>
            <person name="Robison M."/>
            <person name="Rychlewski L."/>
            <person name="Rynearson T.A."/>
            <person name="Schmutz J."/>
            <person name="Shapiro H."/>
            <person name="Siaut M."/>
            <person name="Stanley M."/>
            <person name="Sussman M.R."/>
            <person name="Taylor A.R."/>
            <person name="Vardi A."/>
            <person name="von Dassow P."/>
            <person name="Vyverman W."/>
            <person name="Willis A."/>
            <person name="Wyrwicz L.S."/>
            <person name="Rokhsar D.S."/>
            <person name="Weissenbach J."/>
            <person name="Armbrust E.V."/>
            <person name="Green B.R."/>
            <person name="Van de Peer Y."/>
            <person name="Grigoriev I.V."/>
        </authorList>
    </citation>
    <scope>NUCLEOTIDE SEQUENCE [LARGE SCALE GENOMIC DNA]</scope>
    <source>
        <strain evidence="3 4">CCAP 1055/1</strain>
    </source>
</reference>
<dbReference type="Proteomes" id="UP000000759">
    <property type="component" value="Chromosome 9"/>
</dbReference>
<dbReference type="EMBL" id="CM000612">
    <property type="protein sequence ID" value="EEC48109.1"/>
    <property type="molecule type" value="Genomic_DNA"/>
</dbReference>
<dbReference type="OMA" id="CMEEATP"/>
<dbReference type="PaxDb" id="2850-Phatr36180"/>
<evidence type="ECO:0000256" key="1">
    <source>
        <dbReference type="SAM" id="MobiDB-lite"/>
    </source>
</evidence>
<sequence>MAKKKKSANKSAAATPTDDSGTVAASPHRGKKSKDRNGSLTAQIDQAEATVMQNKLSTQVLHQQWRKYLLMLSYLLIVLTFHQSQSPMAACLQDIKAWNGVQKKDANLIPGNEAMLIVLKDSAVNLLAVVMATLLAFFLKDEESHSDFSNSRYILATLLMVPMIGIHRYQTAQHGTNGCIDDLLAKAKLESTVRKRDFPVVLVFHVIVTLCYAFMDWQMAQHAKSILLVTKLRTDLETSTSAAAVTGTDDSRKTK</sequence>
<keyword evidence="2" id="KW-1133">Transmembrane helix</keyword>
<keyword evidence="4" id="KW-1185">Reference proteome</keyword>
<feature type="region of interest" description="Disordered" evidence="1">
    <location>
        <begin position="1"/>
        <end position="39"/>
    </location>
</feature>
<dbReference type="eggNOG" id="ENOG502ST4M">
    <property type="taxonomic scope" value="Eukaryota"/>
</dbReference>
<dbReference type="KEGG" id="pti:PHATRDRAFT_36180"/>
<organism evidence="3 4">
    <name type="scientific">Phaeodactylum tricornutum (strain CCAP 1055/1)</name>
    <dbReference type="NCBI Taxonomy" id="556484"/>
    <lineage>
        <taxon>Eukaryota</taxon>
        <taxon>Sar</taxon>
        <taxon>Stramenopiles</taxon>
        <taxon>Ochrophyta</taxon>
        <taxon>Bacillariophyta</taxon>
        <taxon>Bacillariophyceae</taxon>
        <taxon>Bacillariophycidae</taxon>
        <taxon>Naviculales</taxon>
        <taxon>Phaeodactylaceae</taxon>
        <taxon>Phaeodactylum</taxon>
    </lineage>
</organism>
<evidence type="ECO:0000313" key="4">
    <source>
        <dbReference type="Proteomes" id="UP000000759"/>
    </source>
</evidence>
<dbReference type="RefSeq" id="XP_002180701.1">
    <property type="nucleotide sequence ID" value="XM_002180665.1"/>
</dbReference>
<dbReference type="GeneID" id="7201463"/>
<feature type="transmembrane region" description="Helical" evidence="2">
    <location>
        <begin position="198"/>
        <end position="215"/>
    </location>
</feature>
<reference evidence="4" key="2">
    <citation type="submission" date="2008-08" db="EMBL/GenBank/DDBJ databases">
        <authorList>
            <consortium name="Diatom Consortium"/>
            <person name="Grigoriev I."/>
            <person name="Grimwood J."/>
            <person name="Kuo A."/>
            <person name="Otillar R.P."/>
            <person name="Salamov A."/>
            <person name="Detter J.C."/>
            <person name="Lindquist E."/>
            <person name="Shapiro H."/>
            <person name="Lucas S."/>
            <person name="Glavina del Rio T."/>
            <person name="Pitluck S."/>
            <person name="Rokhsar D."/>
            <person name="Bowler C."/>
        </authorList>
    </citation>
    <scope>GENOME REANNOTATION</scope>
    <source>
        <strain evidence="4">CCAP 1055/1</strain>
    </source>
</reference>
<protein>
    <submittedName>
        <fullName evidence="3">Uncharacterized protein</fullName>
    </submittedName>
</protein>
<dbReference type="OrthoDB" id="55337at2759"/>
<proteinExistence type="predicted"/>
<keyword evidence="2" id="KW-0472">Membrane</keyword>
<evidence type="ECO:0000313" key="3">
    <source>
        <dbReference type="EMBL" id="EEC48109.1"/>
    </source>
</evidence>
<feature type="transmembrane region" description="Helical" evidence="2">
    <location>
        <begin position="122"/>
        <end position="139"/>
    </location>
</feature>
<accession>B7G0L7</accession>
<feature type="transmembrane region" description="Helical" evidence="2">
    <location>
        <begin position="151"/>
        <end position="169"/>
    </location>
</feature>
<evidence type="ECO:0000256" key="2">
    <source>
        <dbReference type="SAM" id="Phobius"/>
    </source>
</evidence>
<dbReference type="InParanoid" id="B7G0L7"/>
<name>B7G0L7_PHATC</name>
<dbReference type="HOGENOM" id="CLU_1091795_0_0_1"/>
<keyword evidence="2" id="KW-0812">Transmembrane</keyword>